<evidence type="ECO:0000313" key="3">
    <source>
        <dbReference type="Proteomes" id="UP001566132"/>
    </source>
</evidence>
<keyword evidence="3" id="KW-1185">Reference proteome</keyword>
<gene>
    <name evidence="2" type="ORF">ABEB36_010597</name>
</gene>
<dbReference type="AlphaFoldDB" id="A0ABD1ECG1"/>
<dbReference type="EMBL" id="JBDJPC010000008">
    <property type="protein sequence ID" value="KAL1492336.1"/>
    <property type="molecule type" value="Genomic_DNA"/>
</dbReference>
<reference evidence="2 3" key="1">
    <citation type="submission" date="2024-05" db="EMBL/GenBank/DDBJ databases">
        <title>Genetic variation in Jamaican populations of the coffee berry borer (Hypothenemus hampei).</title>
        <authorList>
            <person name="Errbii M."/>
            <person name="Myrie A."/>
        </authorList>
    </citation>
    <scope>NUCLEOTIDE SEQUENCE [LARGE SCALE GENOMIC DNA]</scope>
    <source>
        <strain evidence="2">JA-Hopewell-2020-01-JO</strain>
        <tissue evidence="2">Whole body</tissue>
    </source>
</reference>
<evidence type="ECO:0000256" key="1">
    <source>
        <dbReference type="SAM" id="MobiDB-lite"/>
    </source>
</evidence>
<feature type="compositionally biased region" description="Basic and acidic residues" evidence="1">
    <location>
        <begin position="150"/>
        <end position="163"/>
    </location>
</feature>
<dbReference type="Proteomes" id="UP001566132">
    <property type="component" value="Unassembled WGS sequence"/>
</dbReference>
<comment type="caution">
    <text evidence="2">The sequence shown here is derived from an EMBL/GenBank/DDBJ whole genome shotgun (WGS) entry which is preliminary data.</text>
</comment>
<sequence length="182" mass="21205">MFYEKKWYNGKVILTECDINICDEHNSDYVPVDIISDVESFTDSSENIPLAQMKAKQLSDFASDRKIAIPEPVNENEIRHEPVYDLDIDPPNTTTCEYYQCKAEVWSSCHRCLILLYFDHFMDNPHCDYHTTYVAKNKIRKITIVNKDLQPEQHQVEGNRKEGGLSQGKKKKREQAKTFKAP</sequence>
<feature type="region of interest" description="Disordered" evidence="1">
    <location>
        <begin position="150"/>
        <end position="182"/>
    </location>
</feature>
<proteinExistence type="predicted"/>
<evidence type="ECO:0000313" key="2">
    <source>
        <dbReference type="EMBL" id="KAL1492336.1"/>
    </source>
</evidence>
<protein>
    <submittedName>
        <fullName evidence="2">Uncharacterized protein</fullName>
    </submittedName>
</protein>
<accession>A0ABD1ECG1</accession>
<organism evidence="2 3">
    <name type="scientific">Hypothenemus hampei</name>
    <name type="common">Coffee berry borer</name>
    <dbReference type="NCBI Taxonomy" id="57062"/>
    <lineage>
        <taxon>Eukaryota</taxon>
        <taxon>Metazoa</taxon>
        <taxon>Ecdysozoa</taxon>
        <taxon>Arthropoda</taxon>
        <taxon>Hexapoda</taxon>
        <taxon>Insecta</taxon>
        <taxon>Pterygota</taxon>
        <taxon>Neoptera</taxon>
        <taxon>Endopterygota</taxon>
        <taxon>Coleoptera</taxon>
        <taxon>Polyphaga</taxon>
        <taxon>Cucujiformia</taxon>
        <taxon>Curculionidae</taxon>
        <taxon>Scolytinae</taxon>
        <taxon>Hypothenemus</taxon>
    </lineage>
</organism>
<name>A0ABD1ECG1_HYPHA</name>